<reference evidence="1" key="1">
    <citation type="submission" date="2021-05" db="EMBL/GenBank/DDBJ databases">
        <authorList>
            <person name="Alioto T."/>
            <person name="Alioto T."/>
            <person name="Gomez Garrido J."/>
        </authorList>
    </citation>
    <scope>NUCLEOTIDE SEQUENCE</scope>
</reference>
<accession>A0A8D9A941</accession>
<dbReference type="AlphaFoldDB" id="A0A8D9A941"/>
<sequence length="116" mass="13330">MLCSSLFNICMNFVLAPNQTRCFCTIFVNRFSLLCDTSSTVLFNIHYGPKDTIPCLIHNIIFIATSDFHRIAKILSHTKPNSYPNLKPKLPQPLKDYIPWNKSTLICFFIICNLTN</sequence>
<name>A0A8D9A941_9HEMI</name>
<organism evidence="1">
    <name type="scientific">Cacopsylla melanoneura</name>
    <dbReference type="NCBI Taxonomy" id="428564"/>
    <lineage>
        <taxon>Eukaryota</taxon>
        <taxon>Metazoa</taxon>
        <taxon>Ecdysozoa</taxon>
        <taxon>Arthropoda</taxon>
        <taxon>Hexapoda</taxon>
        <taxon>Insecta</taxon>
        <taxon>Pterygota</taxon>
        <taxon>Neoptera</taxon>
        <taxon>Paraneoptera</taxon>
        <taxon>Hemiptera</taxon>
        <taxon>Sternorrhyncha</taxon>
        <taxon>Psylloidea</taxon>
        <taxon>Psyllidae</taxon>
        <taxon>Psyllinae</taxon>
        <taxon>Cacopsylla</taxon>
    </lineage>
</organism>
<proteinExistence type="predicted"/>
<dbReference type="EMBL" id="HBUF01554236">
    <property type="protein sequence ID" value="CAG6759892.1"/>
    <property type="molecule type" value="Transcribed_RNA"/>
</dbReference>
<evidence type="ECO:0000313" key="1">
    <source>
        <dbReference type="EMBL" id="CAG6759892.1"/>
    </source>
</evidence>
<protein>
    <submittedName>
        <fullName evidence="1">Uncharacterized protein</fullName>
    </submittedName>
</protein>